<protein>
    <recommendedName>
        <fullName evidence="3">Curli production assembly/transport component CsgG</fullName>
    </recommendedName>
</protein>
<dbReference type="SUPFAM" id="SSF56925">
    <property type="entry name" value="OMPA-like"/>
    <property type="match status" value="1"/>
</dbReference>
<organism evidence="1 2">
    <name type="scientific">Aquaticitalea lipolytica</name>
    <dbReference type="NCBI Taxonomy" id="1247562"/>
    <lineage>
        <taxon>Bacteria</taxon>
        <taxon>Pseudomonadati</taxon>
        <taxon>Bacteroidota</taxon>
        <taxon>Flavobacteriia</taxon>
        <taxon>Flavobacteriales</taxon>
        <taxon>Flavobacteriaceae</taxon>
        <taxon>Aquaticitalea</taxon>
    </lineage>
</organism>
<reference evidence="1 2" key="1">
    <citation type="journal article" date="2014" name="Int. J. Syst. Evol. Microbiol.">
        <title>Complete genome sequence of Corynebacterium casei LMG S-19264T (=DSM 44701T), isolated from a smear-ripened cheese.</title>
        <authorList>
            <consortium name="US DOE Joint Genome Institute (JGI-PGF)"/>
            <person name="Walter F."/>
            <person name="Albersmeier A."/>
            <person name="Kalinowski J."/>
            <person name="Ruckert C."/>
        </authorList>
    </citation>
    <scope>NUCLEOTIDE SEQUENCE [LARGE SCALE GENOMIC DNA]</scope>
    <source>
        <strain evidence="1 2">CGMCC 1.15295</strain>
    </source>
</reference>
<comment type="caution">
    <text evidence="1">The sequence shown here is derived from an EMBL/GenBank/DDBJ whole genome shotgun (WGS) entry which is preliminary data.</text>
</comment>
<name>A0A8J2XG77_9FLAO</name>
<dbReference type="EMBL" id="BMIC01000003">
    <property type="protein sequence ID" value="GFZ87106.1"/>
    <property type="molecule type" value="Genomic_DNA"/>
</dbReference>
<sequence>MIAKQLYIKAIAFFIISLFHTTLFSQDLVQTENDSLFRNENFKEFRANNAIDIALGTSVINGDFVDPMFEIFTHIGYKRHLTPHLNINFGYNKFNLAYKDQFNEGFMSFDLNVECLLLPHQRFSPFVFAGGGYNASNYFKQTATKFQGGGGIEYIVTDGFGLKLYTDYNYVLSDELDGLIAGNSDDTYFRIGFGINYYFGANSSKTKLKKGEKSIIKSNPIIDKN</sequence>
<proteinExistence type="predicted"/>
<accession>A0A8J2XG77</accession>
<dbReference type="Gene3D" id="2.40.160.20">
    <property type="match status" value="1"/>
</dbReference>
<dbReference type="AlphaFoldDB" id="A0A8J2XG77"/>
<dbReference type="Proteomes" id="UP000598120">
    <property type="component" value="Unassembled WGS sequence"/>
</dbReference>
<evidence type="ECO:0008006" key="3">
    <source>
        <dbReference type="Google" id="ProtNLM"/>
    </source>
</evidence>
<dbReference type="RefSeq" id="WP_188606026.1">
    <property type="nucleotide sequence ID" value="NZ_BMIC01000003.1"/>
</dbReference>
<evidence type="ECO:0000313" key="2">
    <source>
        <dbReference type="Proteomes" id="UP000598120"/>
    </source>
</evidence>
<gene>
    <name evidence="1" type="ORF">GCM10011531_17870</name>
</gene>
<evidence type="ECO:0000313" key="1">
    <source>
        <dbReference type="EMBL" id="GFZ87106.1"/>
    </source>
</evidence>
<keyword evidence="2" id="KW-1185">Reference proteome</keyword>
<dbReference type="InterPro" id="IPR011250">
    <property type="entry name" value="OMP/PagP_B-barrel"/>
</dbReference>